<evidence type="ECO:0000259" key="2">
    <source>
        <dbReference type="Pfam" id="PF01926"/>
    </source>
</evidence>
<dbReference type="SUPFAM" id="SSF52540">
    <property type="entry name" value="P-loop containing nucleoside triphosphate hydrolases"/>
    <property type="match status" value="1"/>
</dbReference>
<dbReference type="EMBL" id="LVVM01001388">
    <property type="protein sequence ID" value="OJA18652.1"/>
    <property type="molecule type" value="Genomic_DNA"/>
</dbReference>
<keyword evidence="4" id="KW-1185">Reference proteome</keyword>
<feature type="compositionally biased region" description="Polar residues" evidence="1">
    <location>
        <begin position="1"/>
        <end position="13"/>
    </location>
</feature>
<dbReference type="InterPro" id="IPR006073">
    <property type="entry name" value="GTP-bd"/>
</dbReference>
<evidence type="ECO:0000313" key="3">
    <source>
        <dbReference type="EMBL" id="OJA18652.1"/>
    </source>
</evidence>
<gene>
    <name evidence="3" type="ORF">AZE42_11681</name>
</gene>
<feature type="region of interest" description="Disordered" evidence="1">
    <location>
        <begin position="1"/>
        <end position="44"/>
    </location>
</feature>
<reference evidence="3 4" key="1">
    <citation type="submission" date="2016-03" db="EMBL/GenBank/DDBJ databases">
        <title>Comparative genomics of the ectomycorrhizal sister species Rhizopogon vinicolor and Rhizopogon vesiculosus (Basidiomycota: Boletales) reveals a divergence of the mating type B locus.</title>
        <authorList>
            <person name="Mujic A.B."/>
            <person name="Kuo A."/>
            <person name="Tritt A."/>
            <person name="Lipzen A."/>
            <person name="Chen C."/>
            <person name="Johnson J."/>
            <person name="Sharma A."/>
            <person name="Barry K."/>
            <person name="Grigoriev I.V."/>
            <person name="Spatafora J.W."/>
        </authorList>
    </citation>
    <scope>NUCLEOTIDE SEQUENCE [LARGE SCALE GENOMIC DNA]</scope>
    <source>
        <strain evidence="3 4">AM-OR11-056</strain>
    </source>
</reference>
<dbReference type="AlphaFoldDB" id="A0A1J8R414"/>
<name>A0A1J8R414_9AGAM</name>
<accession>A0A1J8R414</accession>
<feature type="compositionally biased region" description="Low complexity" evidence="1">
    <location>
        <begin position="64"/>
        <end position="80"/>
    </location>
</feature>
<dbReference type="InterPro" id="IPR027417">
    <property type="entry name" value="P-loop_NTPase"/>
</dbReference>
<sequence length="350" mass="37678">MTSGTRRQFSASAPVSPGGLVASPGGPTVNPGGPAVSSGGLARSPLQDYTTHMASGTRLQYSTSAPMSPGGPTASPSSPAVNSGGGSGICAIPSSPVNVIVFGESGVGKSSIINMLMGEPVAAVSNQAVGCTYASNKFRATIAGKEVMLYDTAGLNEAEAGTVSPEQAIRNLRSLVKDLKTVNLLVYCIRGTRFRKIVADNYKIFCNTICGGDRKVPVVLVITGLENEETIDDWWKDNEADFDEMKFHGHACITAIRGRALKDDSGYIFEDLYDASKEKVMKLLVDHAFESRVTITLPKDHDTSAYTREMSDAPVLRHDPFDWLIYQLIRYFSVDSSATLEPQNRDNRRR</sequence>
<dbReference type="CDD" id="cd00882">
    <property type="entry name" value="Ras_like_GTPase"/>
    <property type="match status" value="1"/>
</dbReference>
<dbReference type="Proteomes" id="UP000183567">
    <property type="component" value="Unassembled WGS sequence"/>
</dbReference>
<feature type="domain" description="G" evidence="2">
    <location>
        <begin position="99"/>
        <end position="195"/>
    </location>
</feature>
<feature type="region of interest" description="Disordered" evidence="1">
    <location>
        <begin position="61"/>
        <end position="84"/>
    </location>
</feature>
<proteinExistence type="predicted"/>
<dbReference type="Pfam" id="PF01926">
    <property type="entry name" value="MMR_HSR1"/>
    <property type="match status" value="1"/>
</dbReference>
<comment type="caution">
    <text evidence="3">The sequence shown here is derived from an EMBL/GenBank/DDBJ whole genome shotgun (WGS) entry which is preliminary data.</text>
</comment>
<evidence type="ECO:0000313" key="4">
    <source>
        <dbReference type="Proteomes" id="UP000183567"/>
    </source>
</evidence>
<dbReference type="GO" id="GO:0005525">
    <property type="term" value="F:GTP binding"/>
    <property type="evidence" value="ECO:0007669"/>
    <property type="project" value="InterPro"/>
</dbReference>
<organism evidence="3 4">
    <name type="scientific">Rhizopogon vesiculosus</name>
    <dbReference type="NCBI Taxonomy" id="180088"/>
    <lineage>
        <taxon>Eukaryota</taxon>
        <taxon>Fungi</taxon>
        <taxon>Dikarya</taxon>
        <taxon>Basidiomycota</taxon>
        <taxon>Agaricomycotina</taxon>
        <taxon>Agaricomycetes</taxon>
        <taxon>Agaricomycetidae</taxon>
        <taxon>Boletales</taxon>
        <taxon>Suillineae</taxon>
        <taxon>Rhizopogonaceae</taxon>
        <taxon>Rhizopogon</taxon>
    </lineage>
</organism>
<dbReference type="PROSITE" id="PS00675">
    <property type="entry name" value="SIGMA54_INTERACT_1"/>
    <property type="match status" value="1"/>
</dbReference>
<dbReference type="Gene3D" id="3.40.50.300">
    <property type="entry name" value="P-loop containing nucleotide triphosphate hydrolases"/>
    <property type="match status" value="1"/>
</dbReference>
<dbReference type="InterPro" id="IPR025662">
    <property type="entry name" value="Sigma_54_int_dom_ATP-bd_1"/>
</dbReference>
<dbReference type="STRING" id="180088.A0A1J8R414"/>
<evidence type="ECO:0000256" key="1">
    <source>
        <dbReference type="SAM" id="MobiDB-lite"/>
    </source>
</evidence>
<dbReference type="OrthoDB" id="8954335at2759"/>
<protein>
    <recommendedName>
        <fullName evidence="2">G domain-containing protein</fullName>
    </recommendedName>
</protein>